<gene>
    <name evidence="2" type="ORF">OD750_015275</name>
</gene>
<comment type="caution">
    <text evidence="2">The sequence shown here is derived from an EMBL/GenBank/DDBJ whole genome shotgun (WGS) entry which is preliminary data.</text>
</comment>
<keyword evidence="1" id="KW-0732">Signal</keyword>
<keyword evidence="3" id="KW-1185">Reference proteome</keyword>
<proteinExistence type="predicted"/>
<dbReference type="RefSeq" id="WP_263541550.1">
    <property type="nucleotide sequence ID" value="NZ_JAOVZO020000018.1"/>
</dbReference>
<dbReference type="AlphaFoldDB" id="A0A9X4BL66"/>
<dbReference type="EMBL" id="JAOVZO020000018">
    <property type="protein sequence ID" value="MDC8013904.1"/>
    <property type="molecule type" value="Genomic_DNA"/>
</dbReference>
<feature type="signal peptide" evidence="1">
    <location>
        <begin position="1"/>
        <end position="34"/>
    </location>
</feature>
<evidence type="ECO:0000313" key="3">
    <source>
        <dbReference type="Proteomes" id="UP001139971"/>
    </source>
</evidence>
<evidence type="ECO:0000313" key="2">
    <source>
        <dbReference type="EMBL" id="MDC8013904.1"/>
    </source>
</evidence>
<reference evidence="2" key="1">
    <citation type="submission" date="2023-02" db="EMBL/GenBank/DDBJ databases">
        <title>Tahibacter soli sp. nov. isolated from soil.</title>
        <authorList>
            <person name="Baek J.H."/>
            <person name="Lee J.K."/>
            <person name="Choi D.G."/>
            <person name="Jeon C.O."/>
        </authorList>
    </citation>
    <scope>NUCLEOTIDE SEQUENCE</scope>
    <source>
        <strain evidence="2">BL</strain>
    </source>
</reference>
<organism evidence="2 3">
    <name type="scientific">Tahibacter soli</name>
    <dbReference type="NCBI Taxonomy" id="2983605"/>
    <lineage>
        <taxon>Bacteria</taxon>
        <taxon>Pseudomonadati</taxon>
        <taxon>Pseudomonadota</taxon>
        <taxon>Gammaproteobacteria</taxon>
        <taxon>Lysobacterales</taxon>
        <taxon>Rhodanobacteraceae</taxon>
        <taxon>Tahibacter</taxon>
    </lineage>
</organism>
<name>A0A9X4BL66_9GAMM</name>
<dbReference type="Proteomes" id="UP001139971">
    <property type="component" value="Unassembled WGS sequence"/>
</dbReference>
<evidence type="ECO:0000256" key="1">
    <source>
        <dbReference type="SAM" id="SignalP"/>
    </source>
</evidence>
<protein>
    <submittedName>
        <fullName evidence="2">Uncharacterized protein</fullName>
    </submittedName>
</protein>
<sequence length="452" mass="46360">MHNGNIGKRGLGKRLAQMILAVAFAAFASAGAFASNALGVAIDPAFGANGFTALPRYPTADPGTTVAPIGIAHLDVAGGYMVATLQRVSGNDRMVLTRYTESGAIDAGWAFGGSQLPGLPVPYTPGGSLNAIKLVAGKEAGQDIFYLAFSLFSSPDFYVAVAKFRADGSFDPNFGVGGYVSSRLPVSAPAGLLTVGGAAFTEVFGQPVLVVAVTGKNNRLVFTRAHGSGAGALSDQGGGSALTMLATPNILQMRGSGLNHVELVGSVANDALYMDYDAGTLVARPRVFRLPCPAGSNWSAVDAIARPGAFVDDALVAGRSSCIGQGVTSMVARVQNIVNAPVFPWTAVTETNTTCNGTGPCIPVVFAYDDAHPDYALTVTPGGNIAPVRVADGATLSTFLLSNVGGASYPIHSTYRGTVFRWPRLVGFGVILPSSEAVSGLVIDGLFSDGFD</sequence>
<accession>A0A9X4BL66</accession>
<feature type="chain" id="PRO_5040772073" evidence="1">
    <location>
        <begin position="35"/>
        <end position="452"/>
    </location>
</feature>